<feature type="compositionally biased region" description="Acidic residues" evidence="1">
    <location>
        <begin position="376"/>
        <end position="390"/>
    </location>
</feature>
<dbReference type="OrthoDB" id="100767at2759"/>
<dbReference type="InterPro" id="IPR011029">
    <property type="entry name" value="DEATH-like_dom_sf"/>
</dbReference>
<feature type="region of interest" description="Disordered" evidence="1">
    <location>
        <begin position="359"/>
        <end position="413"/>
    </location>
</feature>
<dbReference type="PROSITE" id="PS50017">
    <property type="entry name" value="DEATH_DOMAIN"/>
    <property type="match status" value="1"/>
</dbReference>
<dbReference type="KEGG" id="aqu:109584500"/>
<dbReference type="EnsemblMetazoa" id="XM_020000262.1">
    <property type="protein sequence ID" value="XP_019855821.1"/>
    <property type="gene ID" value="LOC109584500"/>
</dbReference>
<dbReference type="CDD" id="cd01670">
    <property type="entry name" value="Death"/>
    <property type="match status" value="1"/>
</dbReference>
<name>A0A1X7U7V9_AMPQE</name>
<evidence type="ECO:0000313" key="3">
    <source>
        <dbReference type="EnsemblMetazoa" id="Aqu2.1.23579_001"/>
    </source>
</evidence>
<dbReference type="GO" id="GO:0007165">
    <property type="term" value="P:signal transduction"/>
    <property type="evidence" value="ECO:0007669"/>
    <property type="project" value="InterPro"/>
</dbReference>
<dbReference type="EnsemblMetazoa" id="Aqu2.1.23579_001">
    <property type="protein sequence ID" value="Aqu2.1.23579_001"/>
    <property type="gene ID" value="Aqu2.1.23579"/>
</dbReference>
<evidence type="ECO:0000313" key="4">
    <source>
        <dbReference type="Proteomes" id="UP000007879"/>
    </source>
</evidence>
<gene>
    <name evidence="3" type="primary">109584500</name>
</gene>
<accession>A0A1X7U7V9</accession>
<keyword evidence="4" id="KW-1185">Reference proteome</keyword>
<dbReference type="Proteomes" id="UP000007879">
    <property type="component" value="Unassembled WGS sequence"/>
</dbReference>
<proteinExistence type="predicted"/>
<dbReference type="AlphaFoldDB" id="A0A1X7U7V9"/>
<dbReference type="InParanoid" id="A0A1X7U7V9"/>
<dbReference type="InterPro" id="IPR000488">
    <property type="entry name" value="Death_dom"/>
</dbReference>
<dbReference type="SUPFAM" id="SSF47986">
    <property type="entry name" value="DEATH domain"/>
    <property type="match status" value="1"/>
</dbReference>
<sequence length="431" mass="48456">MATGRSGRDTEYEGWLLYEEKGLNEYVATFTVTKDTDTLHNYRGKKRPEAKIDQHMSFTFVEQDSTLTSRGDYIEFKFDSPQYEPTAGWTIKPHAVPCRIYRSDVDKVDEPPYPDPPSCSISVHASLDAVYRLLYTISVEGVVGDDTLYITRTLRSPFLDIRDLQYVLDTLNEAGFSQRKWKPLCDALGLYATTLGGIEAEYAGNVKRCFRQCLVKWLERADGVDIRGGSTMVSLYNALEYIDEKAAADHIKKNIINKDFPELCHYREALKTIVTCHVTKAVVQGEARVGKTCFKSLLLDEKYLKASTSIAEPRVGIYCYRRDTGKRYILLDVTELEDIVKNALKKDALEKLIDSPVENQGSKSIDGKKQTRGNETADEPDDGFVDEYEAPDGPGDGDGAPSDDENESLLSKEVKKVLDGVRQCSGKENRL</sequence>
<evidence type="ECO:0000256" key="1">
    <source>
        <dbReference type="SAM" id="MobiDB-lite"/>
    </source>
</evidence>
<evidence type="ECO:0000259" key="2">
    <source>
        <dbReference type="PROSITE" id="PS50017"/>
    </source>
</evidence>
<feature type="domain" description="Death" evidence="2">
    <location>
        <begin position="180"/>
        <end position="255"/>
    </location>
</feature>
<reference evidence="4" key="1">
    <citation type="journal article" date="2010" name="Nature">
        <title>The Amphimedon queenslandica genome and the evolution of animal complexity.</title>
        <authorList>
            <person name="Srivastava M."/>
            <person name="Simakov O."/>
            <person name="Chapman J."/>
            <person name="Fahey B."/>
            <person name="Gauthier M.E."/>
            <person name="Mitros T."/>
            <person name="Richards G.S."/>
            <person name="Conaco C."/>
            <person name="Dacre M."/>
            <person name="Hellsten U."/>
            <person name="Larroux C."/>
            <person name="Putnam N.H."/>
            <person name="Stanke M."/>
            <person name="Adamska M."/>
            <person name="Darling A."/>
            <person name="Degnan S.M."/>
            <person name="Oakley T.H."/>
            <person name="Plachetzki D.C."/>
            <person name="Zhai Y."/>
            <person name="Adamski M."/>
            <person name="Calcino A."/>
            <person name="Cummins S.F."/>
            <person name="Goodstein D.M."/>
            <person name="Harris C."/>
            <person name="Jackson D.J."/>
            <person name="Leys S.P."/>
            <person name="Shu S."/>
            <person name="Woodcroft B.J."/>
            <person name="Vervoort M."/>
            <person name="Kosik K.S."/>
            <person name="Manning G."/>
            <person name="Degnan B.M."/>
            <person name="Rokhsar D.S."/>
        </authorList>
    </citation>
    <scope>NUCLEOTIDE SEQUENCE [LARGE SCALE GENOMIC DNA]</scope>
</reference>
<protein>
    <recommendedName>
        <fullName evidence="2">Death domain-containing protein</fullName>
    </recommendedName>
</protein>
<dbReference type="Gene3D" id="1.10.533.10">
    <property type="entry name" value="Death Domain, Fas"/>
    <property type="match status" value="1"/>
</dbReference>
<reference evidence="3" key="2">
    <citation type="submission" date="2017-05" db="UniProtKB">
        <authorList>
            <consortium name="EnsemblMetazoa"/>
        </authorList>
    </citation>
    <scope>IDENTIFICATION</scope>
</reference>
<organism evidence="3">
    <name type="scientific">Amphimedon queenslandica</name>
    <name type="common">Sponge</name>
    <dbReference type="NCBI Taxonomy" id="400682"/>
    <lineage>
        <taxon>Eukaryota</taxon>
        <taxon>Metazoa</taxon>
        <taxon>Porifera</taxon>
        <taxon>Demospongiae</taxon>
        <taxon>Heteroscleromorpha</taxon>
        <taxon>Haplosclerida</taxon>
        <taxon>Niphatidae</taxon>
        <taxon>Amphimedon</taxon>
    </lineage>
</organism>